<proteinExistence type="predicted"/>
<dbReference type="InterPro" id="IPR044930">
    <property type="entry name" value="Homing_endonuclease_His-Me"/>
</dbReference>
<dbReference type="Pfam" id="PF13392">
    <property type="entry name" value="HNH_3"/>
    <property type="match status" value="1"/>
</dbReference>
<protein>
    <submittedName>
        <fullName evidence="2">Putative bacteriophage t7-related gene protein (Modular protein)</fullName>
    </submittedName>
</protein>
<evidence type="ECO:0000259" key="1">
    <source>
        <dbReference type="Pfam" id="PF13392"/>
    </source>
</evidence>
<organism evidence="2 3">
    <name type="scientific">Nitrolancea hollandica Lb</name>
    <dbReference type="NCBI Taxonomy" id="1129897"/>
    <lineage>
        <taxon>Bacteria</taxon>
        <taxon>Pseudomonadati</taxon>
        <taxon>Thermomicrobiota</taxon>
        <taxon>Thermomicrobia</taxon>
        <taxon>Sphaerobacterales</taxon>
        <taxon>Sphaerobacterineae</taxon>
        <taxon>Sphaerobacteraceae</taxon>
        <taxon>Nitrolancea</taxon>
    </lineage>
</organism>
<dbReference type="Gene3D" id="3.90.75.20">
    <property type="match status" value="1"/>
</dbReference>
<name>I4EFZ9_9BACT</name>
<keyword evidence="3" id="KW-1185">Reference proteome</keyword>
<dbReference type="SUPFAM" id="SSF54060">
    <property type="entry name" value="His-Me finger endonucleases"/>
    <property type="match status" value="2"/>
</dbReference>
<dbReference type="Proteomes" id="UP000004221">
    <property type="component" value="Unassembled WGS sequence"/>
</dbReference>
<accession>I4EFZ9</accession>
<sequence>MGGRTTRDGGERMKTLPLTKGMVALVDDEDYERASQLKWLARWSGRRWYAGHVGKRDKNGKRKRISLHRFLLNPPSGTQIIHRNGNGLDCRRENMRISTPLQNRDNSSHAMTQLNERPELRARFWSRVQKTDGCWIWTARISNRYGCMSIGQKAYRSHRLAYIMAFGPIPDGLHVLHHCDNPPCVNPSHLFLGTARANVHDMERKSRGRHPAGEGCGRAKLRNKDLAYIFAMRDLGYKQVAIAAEFGISQTHVSALLAGKGRVGQLHGDFGWTQELRARGMEVPA</sequence>
<feature type="domain" description="HNH nuclease" evidence="1">
    <location>
        <begin position="157"/>
        <end position="199"/>
    </location>
</feature>
<dbReference type="GO" id="GO:0004519">
    <property type="term" value="F:endonuclease activity"/>
    <property type="evidence" value="ECO:0007669"/>
    <property type="project" value="InterPro"/>
</dbReference>
<dbReference type="InterPro" id="IPR003615">
    <property type="entry name" value="HNH_nuc"/>
</dbReference>
<gene>
    <name evidence="2" type="ORF">NITHO_2510009</name>
</gene>
<dbReference type="Gene3D" id="3.90.75.10">
    <property type="entry name" value="Homing Intron 3 (I-ppo) Encoded Endonuclease, Chain A"/>
    <property type="match status" value="1"/>
</dbReference>
<dbReference type="InterPro" id="IPR044925">
    <property type="entry name" value="His-Me_finger_sf"/>
</dbReference>
<comment type="caution">
    <text evidence="2">The sequence shown here is derived from an EMBL/GenBank/DDBJ whole genome shotgun (WGS) entry which is preliminary data.</text>
</comment>
<evidence type="ECO:0000313" key="3">
    <source>
        <dbReference type="Proteomes" id="UP000004221"/>
    </source>
</evidence>
<reference evidence="2 3" key="1">
    <citation type="journal article" date="2012" name="ISME J.">
        <title>Nitrification expanded: discovery, physiology and genomics of a nitrite-oxidizing bacterium from the phylum Chloroflexi.</title>
        <authorList>
            <person name="Sorokin D.Y."/>
            <person name="Lucker S."/>
            <person name="Vejmelkova D."/>
            <person name="Kostrikina N.A."/>
            <person name="Kleerebezem R."/>
            <person name="Rijpstra W.I."/>
            <person name="Damste J.S."/>
            <person name="Le Paslier D."/>
            <person name="Muyzer G."/>
            <person name="Wagner M."/>
            <person name="van Loosdrecht M.C."/>
            <person name="Daims H."/>
        </authorList>
    </citation>
    <scope>NUCLEOTIDE SEQUENCE [LARGE SCALE GENOMIC DNA]</scope>
    <source>
        <strain evidence="3">none</strain>
    </source>
</reference>
<evidence type="ECO:0000313" key="2">
    <source>
        <dbReference type="EMBL" id="CCF83611.1"/>
    </source>
</evidence>
<dbReference type="EMBL" id="CAGS01000170">
    <property type="protein sequence ID" value="CCF83611.1"/>
    <property type="molecule type" value="Genomic_DNA"/>
</dbReference>
<dbReference type="AlphaFoldDB" id="I4EFZ9"/>